<reference evidence="3 4" key="1">
    <citation type="submission" date="2014-09" db="EMBL/GenBank/DDBJ databases">
        <authorList>
            <person name="Magalhaes I.L.F."/>
            <person name="Oliveira U."/>
            <person name="Santos F.R."/>
            <person name="Vidigal T.H.D.A."/>
            <person name="Brescovit A.D."/>
            <person name="Santos A.J."/>
        </authorList>
    </citation>
    <scope>NUCLEOTIDE SEQUENCE [LARGE SCALE GENOMIC DNA]</scope>
</reference>
<proteinExistence type="predicted"/>
<feature type="transmembrane region" description="Helical" evidence="2">
    <location>
        <begin position="238"/>
        <end position="262"/>
    </location>
</feature>
<dbReference type="EMBL" id="CCYA01000252">
    <property type="protein sequence ID" value="CEH15082.1"/>
    <property type="molecule type" value="Genomic_DNA"/>
</dbReference>
<protein>
    <submittedName>
        <fullName evidence="3">Uncharacterized protein</fullName>
    </submittedName>
</protein>
<feature type="compositionally biased region" description="Polar residues" evidence="1">
    <location>
        <begin position="323"/>
        <end position="336"/>
    </location>
</feature>
<feature type="region of interest" description="Disordered" evidence="1">
    <location>
        <begin position="290"/>
        <end position="336"/>
    </location>
</feature>
<organism evidence="3 4">
    <name type="scientific">Ceraceosorus bombacis</name>
    <dbReference type="NCBI Taxonomy" id="401625"/>
    <lineage>
        <taxon>Eukaryota</taxon>
        <taxon>Fungi</taxon>
        <taxon>Dikarya</taxon>
        <taxon>Basidiomycota</taxon>
        <taxon>Ustilaginomycotina</taxon>
        <taxon>Exobasidiomycetes</taxon>
        <taxon>Ceraceosorales</taxon>
        <taxon>Ceraceosoraceae</taxon>
        <taxon>Ceraceosorus</taxon>
    </lineage>
</organism>
<sequence>MVRRSLSSFPAWLGLPTEHDEVFDPQARFVTSYILPPWLLASIRTIFFLYALVTLILDFVFGGADQFAYFTVLSYSGITSWFLISAFQGFTYTHSLARWHKTFTSSDLPTSDKVQYPQSWLSNKFPRPLQFAHLLLWSTVATYPLIVTIVFWSALSGGALDGLQRAWQNISVHGLNLAFAMIDVIVIGRGPMMPWSHLLFVVCLLALYVGVAYIHYAASGTYVYDFLDPGFVGGQGPLAGVIIGVGVGCCLSFLVGQFLIWLREWLAALIQRSGGWGSARPVGVPDNALVPTKFGPGPDGEGGQRSSSAGPWRQRWPPAISHSVDSATSTTQPHLD</sequence>
<dbReference type="GO" id="GO:0016020">
    <property type="term" value="C:membrane"/>
    <property type="evidence" value="ECO:0007669"/>
    <property type="project" value="TreeGrafter"/>
</dbReference>
<dbReference type="Proteomes" id="UP000054845">
    <property type="component" value="Unassembled WGS sequence"/>
</dbReference>
<dbReference type="PANTHER" id="PTHR12242">
    <property type="entry name" value="OS02G0130600 PROTEIN-RELATED"/>
    <property type="match status" value="1"/>
</dbReference>
<keyword evidence="2" id="KW-0812">Transmembrane</keyword>
<dbReference type="AlphaFoldDB" id="A0A0N7L9Y5"/>
<evidence type="ECO:0000256" key="2">
    <source>
        <dbReference type="SAM" id="Phobius"/>
    </source>
</evidence>
<keyword evidence="4" id="KW-1185">Reference proteome</keyword>
<keyword evidence="2" id="KW-0472">Membrane</keyword>
<accession>A0A0N7L9Y5</accession>
<feature type="transmembrane region" description="Helical" evidence="2">
    <location>
        <begin position="166"/>
        <end position="186"/>
    </location>
</feature>
<evidence type="ECO:0000313" key="4">
    <source>
        <dbReference type="Proteomes" id="UP000054845"/>
    </source>
</evidence>
<feature type="transmembrane region" description="Helical" evidence="2">
    <location>
        <begin position="198"/>
        <end position="218"/>
    </location>
</feature>
<dbReference type="PANTHER" id="PTHR12242:SF1">
    <property type="entry name" value="MYND-TYPE DOMAIN-CONTAINING PROTEIN"/>
    <property type="match status" value="1"/>
</dbReference>
<dbReference type="OrthoDB" id="419711at2759"/>
<feature type="transmembrane region" description="Helical" evidence="2">
    <location>
        <begin position="134"/>
        <end position="154"/>
    </location>
</feature>
<feature type="transmembrane region" description="Helical" evidence="2">
    <location>
        <begin position="67"/>
        <end position="92"/>
    </location>
</feature>
<evidence type="ECO:0000256" key="1">
    <source>
        <dbReference type="SAM" id="MobiDB-lite"/>
    </source>
</evidence>
<dbReference type="STRING" id="401625.A0A0N7L9Y5"/>
<evidence type="ECO:0000313" key="3">
    <source>
        <dbReference type="EMBL" id="CEH15082.1"/>
    </source>
</evidence>
<feature type="transmembrane region" description="Helical" evidence="2">
    <location>
        <begin position="38"/>
        <end position="61"/>
    </location>
</feature>
<name>A0A0N7L9Y5_9BASI</name>
<keyword evidence="2" id="KW-1133">Transmembrane helix</keyword>